<feature type="domain" description="Halobacterial output" evidence="2">
    <location>
        <begin position="39"/>
        <end position="113"/>
    </location>
</feature>
<sequence length="133" mass="14335">MSGTTPPDRPTPVGDTTERTVYYDPDRGTYHTRCDADAYEPVSTALLLTVSSVLGVEPDDLEPLSECVDPDALNSLFANWRADEPRVGNGTVSFTFSQCGVTIHGDGEIVIDPDPSAASEPASDRESDPRRFS</sequence>
<evidence type="ECO:0000313" key="3">
    <source>
        <dbReference type="EMBL" id="RKD95285.1"/>
    </source>
</evidence>
<comment type="caution">
    <text evidence="3">The sequence shown here is derived from an EMBL/GenBank/DDBJ whole genome shotgun (WGS) entry which is preliminary data.</text>
</comment>
<dbReference type="EMBL" id="RAPO01000002">
    <property type="protein sequence ID" value="RKD95285.1"/>
    <property type="molecule type" value="Genomic_DNA"/>
</dbReference>
<accession>A0A3R7HIM9</accession>
<dbReference type="Proteomes" id="UP000283805">
    <property type="component" value="Unassembled WGS sequence"/>
</dbReference>
<evidence type="ECO:0000256" key="1">
    <source>
        <dbReference type="SAM" id="MobiDB-lite"/>
    </source>
</evidence>
<evidence type="ECO:0000313" key="4">
    <source>
        <dbReference type="Proteomes" id="UP000283805"/>
    </source>
</evidence>
<protein>
    <recommendedName>
        <fullName evidence="2">Halobacterial output domain-containing protein</fullName>
    </recommendedName>
</protein>
<proteinExistence type="predicted"/>
<feature type="region of interest" description="Disordered" evidence="1">
    <location>
        <begin position="1"/>
        <end position="24"/>
    </location>
</feature>
<organism evidence="3 4">
    <name type="scientific">Halopiger aswanensis</name>
    <dbReference type="NCBI Taxonomy" id="148449"/>
    <lineage>
        <taxon>Archaea</taxon>
        <taxon>Methanobacteriati</taxon>
        <taxon>Methanobacteriota</taxon>
        <taxon>Stenosarchaea group</taxon>
        <taxon>Halobacteria</taxon>
        <taxon>Halobacteriales</taxon>
        <taxon>Natrialbaceae</taxon>
        <taxon>Halopiger</taxon>
    </lineage>
</organism>
<dbReference type="Pfam" id="PF18545">
    <property type="entry name" value="HalOD1"/>
    <property type="match status" value="1"/>
</dbReference>
<gene>
    <name evidence="3" type="ORF">ATJ93_2137</name>
</gene>
<dbReference type="OrthoDB" id="193772at2157"/>
<evidence type="ECO:0000259" key="2">
    <source>
        <dbReference type="Pfam" id="PF18545"/>
    </source>
</evidence>
<feature type="region of interest" description="Disordered" evidence="1">
    <location>
        <begin position="109"/>
        <end position="133"/>
    </location>
</feature>
<dbReference type="AlphaFoldDB" id="A0A3R7HIM9"/>
<dbReference type="RefSeq" id="WP_120244571.1">
    <property type="nucleotide sequence ID" value="NZ_RAPO01000002.1"/>
</dbReference>
<feature type="compositionally biased region" description="Basic and acidic residues" evidence="1">
    <location>
        <begin position="122"/>
        <end position="133"/>
    </location>
</feature>
<keyword evidence="4" id="KW-1185">Reference proteome</keyword>
<dbReference type="InterPro" id="IPR040624">
    <property type="entry name" value="HalOD1"/>
</dbReference>
<name>A0A3R7HIM9_9EURY</name>
<reference evidence="3 4" key="1">
    <citation type="submission" date="2018-09" db="EMBL/GenBank/DDBJ databases">
        <title>Genomic Encyclopedia of Archaeal and Bacterial Type Strains, Phase II (KMG-II): from individual species to whole genera.</title>
        <authorList>
            <person name="Goeker M."/>
        </authorList>
    </citation>
    <scope>NUCLEOTIDE SEQUENCE [LARGE SCALE GENOMIC DNA]</scope>
    <source>
        <strain evidence="3 4">DSM 13151</strain>
    </source>
</reference>